<dbReference type="Proteomes" id="UP000019491">
    <property type="component" value="Unassembled WGS sequence"/>
</dbReference>
<dbReference type="GO" id="GO:0016616">
    <property type="term" value="F:oxidoreductase activity, acting on the CH-OH group of donors, NAD or NADP as acceptor"/>
    <property type="evidence" value="ECO:0007669"/>
    <property type="project" value="TreeGrafter"/>
</dbReference>
<dbReference type="InterPro" id="IPR002347">
    <property type="entry name" value="SDR_fam"/>
</dbReference>
<dbReference type="Pfam" id="PF13561">
    <property type="entry name" value="adh_short_C2"/>
    <property type="match status" value="1"/>
</dbReference>
<comment type="caution">
    <text evidence="4">The sequence shown here is derived from an EMBL/GenBank/DDBJ whole genome shotgun (WGS) entry which is preliminary data.</text>
</comment>
<dbReference type="PRINTS" id="PR00081">
    <property type="entry name" value="GDHRDH"/>
</dbReference>
<evidence type="ECO:0000256" key="2">
    <source>
        <dbReference type="ARBA" id="ARBA00023002"/>
    </source>
</evidence>
<dbReference type="FunFam" id="3.40.50.720:FF:000173">
    <property type="entry name" value="3-oxoacyl-[acyl-carrier protein] reductase"/>
    <property type="match status" value="1"/>
</dbReference>
<proteinExistence type="inferred from homology"/>
<dbReference type="AlphaFoldDB" id="X0PW76"/>
<feature type="domain" description="Ketoreductase" evidence="3">
    <location>
        <begin position="11"/>
        <end position="191"/>
    </location>
</feature>
<evidence type="ECO:0000313" key="4">
    <source>
        <dbReference type="EMBL" id="GAF47589.1"/>
    </source>
</evidence>
<dbReference type="InterPro" id="IPR057326">
    <property type="entry name" value="KR_dom"/>
</dbReference>
<dbReference type="InterPro" id="IPR036291">
    <property type="entry name" value="NAD(P)-bd_dom_sf"/>
</dbReference>
<organism evidence="4 5">
    <name type="scientific">Rhodococcus wratislaviensis NBRC 100605</name>
    <dbReference type="NCBI Taxonomy" id="1219028"/>
    <lineage>
        <taxon>Bacteria</taxon>
        <taxon>Bacillati</taxon>
        <taxon>Actinomycetota</taxon>
        <taxon>Actinomycetes</taxon>
        <taxon>Mycobacteriales</taxon>
        <taxon>Nocardiaceae</taxon>
        <taxon>Rhodococcus</taxon>
    </lineage>
</organism>
<name>X0PW76_RHOWR</name>
<dbReference type="PANTHER" id="PTHR42760:SF133">
    <property type="entry name" value="3-OXOACYL-[ACYL-CARRIER-PROTEIN] REDUCTASE"/>
    <property type="match status" value="1"/>
</dbReference>
<dbReference type="PANTHER" id="PTHR42760">
    <property type="entry name" value="SHORT-CHAIN DEHYDROGENASES/REDUCTASES FAMILY MEMBER"/>
    <property type="match status" value="1"/>
</dbReference>
<dbReference type="Gene3D" id="3.40.50.720">
    <property type="entry name" value="NAD(P)-binding Rossmann-like Domain"/>
    <property type="match status" value="1"/>
</dbReference>
<keyword evidence="5" id="KW-1185">Reference proteome</keyword>
<dbReference type="InterPro" id="IPR020904">
    <property type="entry name" value="Sc_DH/Rdtase_CS"/>
</dbReference>
<dbReference type="SUPFAM" id="SSF51735">
    <property type="entry name" value="NAD(P)-binding Rossmann-fold domains"/>
    <property type="match status" value="1"/>
</dbReference>
<reference evidence="4 5" key="1">
    <citation type="submission" date="2014-02" db="EMBL/GenBank/DDBJ databases">
        <title>Whole genome shotgun sequence of Rhodococcus wratislaviensis NBRC 100605.</title>
        <authorList>
            <person name="Hosoyama A."/>
            <person name="Tsuchikane K."/>
            <person name="Yoshida I."/>
            <person name="Ohji S."/>
            <person name="Ichikawa N."/>
            <person name="Yamazoe A."/>
            <person name="Fujita N."/>
        </authorList>
    </citation>
    <scope>NUCLEOTIDE SEQUENCE [LARGE SCALE GENOMIC DNA]</scope>
    <source>
        <strain evidence="4 5">NBRC 100605</strain>
    </source>
</reference>
<keyword evidence="2" id="KW-0560">Oxidoreductase</keyword>
<evidence type="ECO:0000256" key="1">
    <source>
        <dbReference type="ARBA" id="ARBA00006484"/>
    </source>
</evidence>
<evidence type="ECO:0000313" key="5">
    <source>
        <dbReference type="Proteomes" id="UP000019491"/>
    </source>
</evidence>
<dbReference type="PRINTS" id="PR00080">
    <property type="entry name" value="SDRFAMILY"/>
</dbReference>
<gene>
    <name evidence="4" type="primary">fabG</name>
    <name evidence="4" type="ORF">RW1_043_00240</name>
</gene>
<accession>X0PW76</accession>
<protein>
    <submittedName>
        <fullName evidence="4">3-oxoacyl-[acyl-carrier-protein] reductase</fullName>
    </submittedName>
</protein>
<comment type="similarity">
    <text evidence="1">Belongs to the short-chain dehydrogenases/reductases (SDR) family.</text>
</comment>
<dbReference type="SMART" id="SM00822">
    <property type="entry name" value="PKS_KR"/>
    <property type="match status" value="1"/>
</dbReference>
<dbReference type="PROSITE" id="PS00061">
    <property type="entry name" value="ADH_SHORT"/>
    <property type="match status" value="1"/>
</dbReference>
<dbReference type="EMBL" id="BAWF01000043">
    <property type="protein sequence ID" value="GAF47589.1"/>
    <property type="molecule type" value="Genomic_DNA"/>
</dbReference>
<evidence type="ECO:0000259" key="3">
    <source>
        <dbReference type="SMART" id="SM00822"/>
    </source>
</evidence>
<dbReference type="OrthoDB" id="9808187at2"/>
<sequence>MSDGERPLNQQVALITGGAGGLGSRVAARLAQSGTTVVLADLNADALTQTRKALENEYPAGRFVDFQLDVTDGSAVRAAVDSIVSEFGHLDVLVTSHGFPRDGRLLEMSYENWHDVVNVCLTGTFLCVREAARPMVEQSYGRIVTIASRAWHGNPGQANYSAAKAGVIGLTRSVAKELGRHSITANSIAPGLIETASLRNLERFDQIAERARRDNSIKRLGDPTDVAAAVHYLASPQAGFVTGEVLHVSGGRFG</sequence>